<gene>
    <name evidence="3" type="ORF">UFOPK3268_00778</name>
</gene>
<dbReference type="SUPFAM" id="SSF56524">
    <property type="entry name" value="Oxidoreductase molybdopterin-binding domain"/>
    <property type="match status" value="1"/>
</dbReference>
<proteinExistence type="predicted"/>
<feature type="domain" description="Oxidoreductase molybdopterin-binding" evidence="2">
    <location>
        <begin position="104"/>
        <end position="174"/>
    </location>
</feature>
<evidence type="ECO:0000256" key="1">
    <source>
        <dbReference type="SAM" id="MobiDB-lite"/>
    </source>
</evidence>
<evidence type="ECO:0000259" key="2">
    <source>
        <dbReference type="Pfam" id="PF00174"/>
    </source>
</evidence>
<dbReference type="PROSITE" id="PS51257">
    <property type="entry name" value="PROKAR_LIPOPROTEIN"/>
    <property type="match status" value="1"/>
</dbReference>
<accession>A0A6J7BVH0</accession>
<protein>
    <submittedName>
        <fullName evidence="3">Unannotated protein</fullName>
    </submittedName>
</protein>
<reference evidence="3" key="1">
    <citation type="submission" date="2020-05" db="EMBL/GenBank/DDBJ databases">
        <authorList>
            <person name="Chiriac C."/>
            <person name="Salcher M."/>
            <person name="Ghai R."/>
            <person name="Kavagutti S V."/>
        </authorList>
    </citation>
    <scope>NUCLEOTIDE SEQUENCE</scope>
</reference>
<dbReference type="Pfam" id="PF00174">
    <property type="entry name" value="Oxidored_molyb"/>
    <property type="match status" value="1"/>
</dbReference>
<name>A0A6J7BVH0_9ZZZZ</name>
<dbReference type="InterPro" id="IPR036374">
    <property type="entry name" value="OxRdtase_Mopterin-bd_sf"/>
</dbReference>
<dbReference type="Gene3D" id="3.90.420.10">
    <property type="entry name" value="Oxidoreductase, molybdopterin-binding domain"/>
    <property type="match status" value="1"/>
</dbReference>
<dbReference type="InterPro" id="IPR000572">
    <property type="entry name" value="OxRdtase_Mopterin-bd_dom"/>
</dbReference>
<dbReference type="AlphaFoldDB" id="A0A6J7BVH0"/>
<dbReference type="EMBL" id="CAFBIZ010000084">
    <property type="protein sequence ID" value="CAB4849420.1"/>
    <property type="molecule type" value="Genomic_DNA"/>
</dbReference>
<organism evidence="3">
    <name type="scientific">freshwater metagenome</name>
    <dbReference type="NCBI Taxonomy" id="449393"/>
    <lineage>
        <taxon>unclassified sequences</taxon>
        <taxon>metagenomes</taxon>
        <taxon>ecological metagenomes</taxon>
    </lineage>
</organism>
<feature type="compositionally biased region" description="Polar residues" evidence="1">
    <location>
        <begin position="34"/>
        <end position="45"/>
    </location>
</feature>
<evidence type="ECO:0000313" key="3">
    <source>
        <dbReference type="EMBL" id="CAB4849420.1"/>
    </source>
</evidence>
<feature type="region of interest" description="Disordered" evidence="1">
    <location>
        <begin position="34"/>
        <end position="60"/>
    </location>
</feature>
<sequence>MIIFRGPVPILLCGLVLMALAACGTTPAGAANANESVTGASSTTAGPAETNPYGVPSIDPPGPDDPLLRLAGGSAGAVALTLGELEALGTETITIYEPFLKRRQTFTGVPLAAALARAGIDVGATVLTRALNDYEYAAKGAKLVASGALIATRLGSDPIPYDAGGPIRLIFPDSTELSSILEAWNWSLSEISVSPMSASAATSTG</sequence>